<evidence type="ECO:0000256" key="1">
    <source>
        <dbReference type="SAM" id="MobiDB-lite"/>
    </source>
</evidence>
<dbReference type="AlphaFoldDB" id="A0A5K8A8U9"/>
<dbReference type="InterPro" id="IPR044031">
    <property type="entry name" value="TssC1_N"/>
</dbReference>
<reference evidence="3 4" key="1">
    <citation type="submission" date="2019-11" db="EMBL/GenBank/DDBJ databases">
        <title>Comparative genomics of hydrocarbon-degrading Desulfosarcina strains.</title>
        <authorList>
            <person name="Watanabe M."/>
            <person name="Kojima H."/>
            <person name="Fukui M."/>
        </authorList>
    </citation>
    <scope>NUCLEOTIDE SEQUENCE [LARGE SCALE GENOMIC DNA]</scope>
    <source>
        <strain evidence="4">oXyS1</strain>
    </source>
</reference>
<evidence type="ECO:0000259" key="2">
    <source>
        <dbReference type="Pfam" id="PF05943"/>
    </source>
</evidence>
<dbReference type="Pfam" id="PF05591">
    <property type="entry name" value="T6SS_VipA"/>
    <property type="match status" value="1"/>
</dbReference>
<evidence type="ECO:0000313" key="4">
    <source>
        <dbReference type="Proteomes" id="UP000422108"/>
    </source>
</evidence>
<name>A0A5K8A8U9_9BACT</name>
<accession>A0A5K8A8U9</accession>
<proteinExistence type="predicted"/>
<feature type="compositionally biased region" description="Polar residues" evidence="1">
    <location>
        <begin position="151"/>
        <end position="165"/>
    </location>
</feature>
<organism evidence="3 4">
    <name type="scientific">Desulfosarcina ovata subsp. ovata</name>
    <dbReference type="NCBI Taxonomy" id="2752305"/>
    <lineage>
        <taxon>Bacteria</taxon>
        <taxon>Pseudomonadati</taxon>
        <taxon>Thermodesulfobacteriota</taxon>
        <taxon>Desulfobacteria</taxon>
        <taxon>Desulfobacterales</taxon>
        <taxon>Desulfosarcinaceae</taxon>
        <taxon>Desulfosarcina</taxon>
    </lineage>
</organism>
<dbReference type="InterPro" id="IPR008312">
    <property type="entry name" value="T6SS_TssB1"/>
</dbReference>
<evidence type="ECO:0000313" key="3">
    <source>
        <dbReference type="EMBL" id="BBO88764.1"/>
    </source>
</evidence>
<dbReference type="Pfam" id="PF05943">
    <property type="entry name" value="VipB"/>
    <property type="match status" value="1"/>
</dbReference>
<sequence length="523" mass="56867">MADPITFDSIGVSMSANPKNSVQAKPSSSLPFKILIMGDFSGRANRGLETDGSDIENRRLYAVDRDCDDAVMEKIGVSVRIPSAGPSSPLVELDFSELEDFHPEQIYYRSPLFKTLKETRRKLLDPDAFAETAARFSGKPPAAPHGEPAASTGNAPGQQTVPGVTSSSDLLDQILEAGSGTPGDSGTAHPATDWDRFLDDLVGPYLVPDIEKEQDALVGSVDRSIAGVMNSILHHHDFQAIEANWRALRFIIRRLDTGENLQVYLLDLTRAELSASLTACEDLADCTIVRKLSAAGQESSGQVPWSLIAGLYTFEKTKSDAVVLARAGAMGQMLNAPFVAAAGGSVIGCSNIAESPDPDDWTTRPPSEDENAWQVVRSLPETAWAGLAMPRFLVRLPYGEDTDPVDVFDFEEMPGDPPHNHYLWANPAFAVVLILGRAFSRSGWELMRRLETLVDGLPLHLFQRGDERLTKPCCEVLLTDKALSEMIAAGVMPLVSFKDQDRAALARMQSIERSGKALSGRWS</sequence>
<protein>
    <recommendedName>
        <fullName evidence="2">TssC1 N-terminal domain-containing protein</fullName>
    </recommendedName>
</protein>
<dbReference type="InterPro" id="IPR010269">
    <property type="entry name" value="T6SS_TssC-like"/>
</dbReference>
<keyword evidence="4" id="KW-1185">Reference proteome</keyword>
<dbReference type="Proteomes" id="UP000422108">
    <property type="component" value="Chromosome"/>
</dbReference>
<gene>
    <name evidence="3" type="ORF">DSCOOX_19440</name>
</gene>
<feature type="domain" description="TssC1 N-terminal" evidence="2">
    <location>
        <begin position="216"/>
        <end position="511"/>
    </location>
</feature>
<dbReference type="PANTHER" id="PTHR35565:SF1">
    <property type="entry name" value="TYPE VI SECRETION SYSTEM CONTRACTILE SHEATH LARGE SUBUNIT"/>
    <property type="match status" value="1"/>
</dbReference>
<dbReference type="RefSeq" id="WP_155310033.1">
    <property type="nucleotide sequence ID" value="NZ_AP021879.1"/>
</dbReference>
<dbReference type="EMBL" id="AP021879">
    <property type="protein sequence ID" value="BBO88764.1"/>
    <property type="molecule type" value="Genomic_DNA"/>
</dbReference>
<feature type="region of interest" description="Disordered" evidence="1">
    <location>
        <begin position="136"/>
        <end position="165"/>
    </location>
</feature>
<dbReference type="PANTHER" id="PTHR35565">
    <property type="entry name" value="CYTOPLASMIC PROTEIN-RELATED"/>
    <property type="match status" value="1"/>
</dbReference>